<organism evidence="2 3">
    <name type="scientific">Pseudoduganella aquatica</name>
    <dbReference type="NCBI Taxonomy" id="2660641"/>
    <lineage>
        <taxon>Bacteria</taxon>
        <taxon>Pseudomonadati</taxon>
        <taxon>Pseudomonadota</taxon>
        <taxon>Betaproteobacteria</taxon>
        <taxon>Burkholderiales</taxon>
        <taxon>Oxalobacteraceae</taxon>
        <taxon>Telluria group</taxon>
        <taxon>Pseudoduganella</taxon>
    </lineage>
</organism>
<protein>
    <submittedName>
        <fullName evidence="2">Uncharacterized protein</fullName>
    </submittedName>
</protein>
<evidence type="ECO:0000256" key="1">
    <source>
        <dbReference type="SAM" id="Phobius"/>
    </source>
</evidence>
<dbReference type="Proteomes" id="UP000450676">
    <property type="component" value="Unassembled WGS sequence"/>
</dbReference>
<name>A0A7X4KLQ4_9BURK</name>
<keyword evidence="1" id="KW-0472">Membrane</keyword>
<sequence>MNKWQRRGLGILALGGGAIGFSSIMNTHLQRQAPSTNSFIAIVLATAFFLWGVYCGVQMLEGNRKALFQNAVFWLVQAPLLQSPALGYAAFCGAQAQVLVKLSPVEVGISGSVLGAQFGLNLGQPGERIAIGVNLFALCISFWLMQKYERAAPTSPLGAATSV</sequence>
<dbReference type="EMBL" id="WWCU01000002">
    <property type="protein sequence ID" value="MYN06326.1"/>
    <property type="molecule type" value="Genomic_DNA"/>
</dbReference>
<feature type="transmembrane region" description="Helical" evidence="1">
    <location>
        <begin position="72"/>
        <end position="91"/>
    </location>
</feature>
<evidence type="ECO:0000313" key="2">
    <source>
        <dbReference type="EMBL" id="MYN06326.1"/>
    </source>
</evidence>
<dbReference type="AlphaFoldDB" id="A0A7X4KLQ4"/>
<comment type="caution">
    <text evidence="2">The sequence shown here is derived from an EMBL/GenBank/DDBJ whole genome shotgun (WGS) entry which is preliminary data.</text>
</comment>
<gene>
    <name evidence="2" type="ORF">GTP77_03145</name>
</gene>
<evidence type="ECO:0000313" key="3">
    <source>
        <dbReference type="Proteomes" id="UP000450676"/>
    </source>
</evidence>
<reference evidence="2 3" key="1">
    <citation type="submission" date="2019-12" db="EMBL/GenBank/DDBJ databases">
        <title>Novel species isolated from a subtropical stream in China.</title>
        <authorList>
            <person name="Lu H."/>
        </authorList>
    </citation>
    <scope>NUCLEOTIDE SEQUENCE [LARGE SCALE GENOMIC DNA]</scope>
    <source>
        <strain evidence="2 3">FT127W</strain>
    </source>
</reference>
<dbReference type="RefSeq" id="WP_161070700.1">
    <property type="nucleotide sequence ID" value="NZ_CP086370.1"/>
</dbReference>
<proteinExistence type="predicted"/>
<keyword evidence="1" id="KW-0812">Transmembrane</keyword>
<keyword evidence="1" id="KW-1133">Transmembrane helix</keyword>
<accession>A0A7X4KLQ4</accession>
<keyword evidence="3" id="KW-1185">Reference proteome</keyword>
<feature type="transmembrane region" description="Helical" evidence="1">
    <location>
        <begin position="129"/>
        <end position="145"/>
    </location>
</feature>
<feature type="transmembrane region" description="Helical" evidence="1">
    <location>
        <begin position="39"/>
        <end position="60"/>
    </location>
</feature>